<evidence type="ECO:0000313" key="2">
    <source>
        <dbReference type="EMBL" id="MCZ7912290.1"/>
    </source>
</evidence>
<dbReference type="AlphaFoldDB" id="A0A9X3KI95"/>
<reference evidence="2" key="1">
    <citation type="submission" date="2022-12" db="EMBL/GenBank/DDBJ databases">
        <title>Draft genome sequences of 22 rhizogenic Agrobacterium biovar 1 strains, the causative agent of hairy root disease.</title>
        <authorList>
            <person name="Kim N."/>
            <person name="Vargas P."/>
            <person name="Rediers H."/>
        </authorList>
    </citation>
    <scope>NUCLEOTIDE SEQUENCE</scope>
    <source>
        <strain evidence="2">ST07.17.026</strain>
    </source>
</reference>
<dbReference type="Proteomes" id="UP001151309">
    <property type="component" value="Unassembled WGS sequence"/>
</dbReference>
<proteinExistence type="predicted"/>
<name>A0A9X3KI95_9HYPH</name>
<dbReference type="RefSeq" id="WP_269832762.1">
    <property type="nucleotide sequence ID" value="NZ_JAPZLT010000016.1"/>
</dbReference>
<gene>
    <name evidence="2" type="ORF">O9X94_23435</name>
</gene>
<protein>
    <submittedName>
        <fullName evidence="2">Uncharacterized protein</fullName>
    </submittedName>
</protein>
<feature type="compositionally biased region" description="Basic residues" evidence="1">
    <location>
        <begin position="259"/>
        <end position="269"/>
    </location>
</feature>
<accession>A0A9X3KI95</accession>
<comment type="caution">
    <text evidence="2">The sequence shown here is derived from an EMBL/GenBank/DDBJ whole genome shotgun (WGS) entry which is preliminary data.</text>
</comment>
<organism evidence="2 3">
    <name type="scientific">Agrobacterium leguminum</name>
    <dbReference type="NCBI Taxonomy" id="2792015"/>
    <lineage>
        <taxon>Bacteria</taxon>
        <taxon>Pseudomonadati</taxon>
        <taxon>Pseudomonadota</taxon>
        <taxon>Alphaproteobacteria</taxon>
        <taxon>Hyphomicrobiales</taxon>
        <taxon>Rhizobiaceae</taxon>
        <taxon>Rhizobium/Agrobacterium group</taxon>
        <taxon>Agrobacterium</taxon>
    </lineage>
</organism>
<feature type="region of interest" description="Disordered" evidence="1">
    <location>
        <begin position="259"/>
        <end position="281"/>
    </location>
</feature>
<feature type="compositionally biased region" description="Polar residues" evidence="1">
    <location>
        <begin position="271"/>
        <end position="281"/>
    </location>
</feature>
<evidence type="ECO:0000313" key="3">
    <source>
        <dbReference type="Proteomes" id="UP001151309"/>
    </source>
</evidence>
<evidence type="ECO:0000256" key="1">
    <source>
        <dbReference type="SAM" id="MobiDB-lite"/>
    </source>
</evidence>
<dbReference type="EMBL" id="JAPZLT010000016">
    <property type="protein sequence ID" value="MCZ7912290.1"/>
    <property type="molecule type" value="Genomic_DNA"/>
</dbReference>
<keyword evidence="3" id="KW-1185">Reference proteome</keyword>
<sequence length="281" mass="32967">MIDEEYFHDFHNINKNRYTDYISYNTAINILHTFDYAKFCGKPLNVAVTINFYNDYSTSEKFKNIRKKLFRWMKAKRKRSGYPPDQLWAFSIENPHQNVHVHFVCHVEDELRKDFEIKIKDLVRIESIKTEKNQILFKDINVLTDKIFANYMIKGVHPDTAKILHIGCGYQGRIFGQRARSCMKLSRTARRRADFHAPIHRHLWISLHPHLVAGMSLALWDKSKVIPNAAIVRGIDNIFDNFGEENEKLLESGLKLKPTGHRRYRKGRGTPKSTSAKLRSH</sequence>